<dbReference type="Proteomes" id="UP000325315">
    <property type="component" value="Unassembled WGS sequence"/>
</dbReference>
<dbReference type="SUPFAM" id="SSF56672">
    <property type="entry name" value="DNA/RNA polymerases"/>
    <property type="match status" value="1"/>
</dbReference>
<dbReference type="Gene3D" id="3.30.420.10">
    <property type="entry name" value="Ribonuclease H-like superfamily/Ribonuclease H"/>
    <property type="match status" value="1"/>
</dbReference>
<keyword evidence="2" id="KW-0548">Nucleotidyltransferase</keyword>
<keyword evidence="2" id="KW-0808">Transferase</keyword>
<organism evidence="2 3">
    <name type="scientific">Gossypium australe</name>
    <dbReference type="NCBI Taxonomy" id="47621"/>
    <lineage>
        <taxon>Eukaryota</taxon>
        <taxon>Viridiplantae</taxon>
        <taxon>Streptophyta</taxon>
        <taxon>Embryophyta</taxon>
        <taxon>Tracheophyta</taxon>
        <taxon>Spermatophyta</taxon>
        <taxon>Magnoliopsida</taxon>
        <taxon>eudicotyledons</taxon>
        <taxon>Gunneridae</taxon>
        <taxon>Pentapetalae</taxon>
        <taxon>rosids</taxon>
        <taxon>malvids</taxon>
        <taxon>Malvales</taxon>
        <taxon>Malvaceae</taxon>
        <taxon>Malvoideae</taxon>
        <taxon>Gossypium</taxon>
    </lineage>
</organism>
<dbReference type="PANTHER" id="PTHR46890:SF48">
    <property type="entry name" value="RNA-DIRECTED DNA POLYMERASE"/>
    <property type="match status" value="1"/>
</dbReference>
<dbReference type="GO" id="GO:0003964">
    <property type="term" value="F:RNA-directed DNA polymerase activity"/>
    <property type="evidence" value="ECO:0007669"/>
    <property type="project" value="UniProtKB-KW"/>
</dbReference>
<dbReference type="EMBL" id="SMMG02000074">
    <property type="protein sequence ID" value="KAA3451486.1"/>
    <property type="molecule type" value="Genomic_DNA"/>
</dbReference>
<reference evidence="3" key="1">
    <citation type="journal article" date="2019" name="Plant Biotechnol. J.">
        <title>Genome sequencing of the Australian wild diploid species Gossypium australe highlights disease resistance and delayed gland morphogenesis.</title>
        <authorList>
            <person name="Cai Y."/>
            <person name="Cai X."/>
            <person name="Wang Q."/>
            <person name="Wang P."/>
            <person name="Zhang Y."/>
            <person name="Cai C."/>
            <person name="Xu Y."/>
            <person name="Wang K."/>
            <person name="Zhou Z."/>
            <person name="Wang C."/>
            <person name="Geng S."/>
            <person name="Li B."/>
            <person name="Dong Q."/>
            <person name="Hou Y."/>
            <person name="Wang H."/>
            <person name="Ai P."/>
            <person name="Liu Z."/>
            <person name="Yi F."/>
            <person name="Sun M."/>
            <person name="An G."/>
            <person name="Cheng J."/>
            <person name="Zhang Y."/>
            <person name="Shi Q."/>
            <person name="Xie Y."/>
            <person name="Shi X."/>
            <person name="Chang Y."/>
            <person name="Huang F."/>
            <person name="Chen Y."/>
            <person name="Hong S."/>
            <person name="Mi L."/>
            <person name="Sun Q."/>
            <person name="Zhang L."/>
            <person name="Zhou B."/>
            <person name="Peng R."/>
            <person name="Zhang X."/>
            <person name="Liu F."/>
        </authorList>
    </citation>
    <scope>NUCLEOTIDE SEQUENCE [LARGE SCALE GENOMIC DNA]</scope>
    <source>
        <strain evidence="3">cv. PA1801</strain>
    </source>
</reference>
<comment type="caution">
    <text evidence="2">The sequence shown here is derived from an EMBL/GenBank/DDBJ whole genome shotgun (WGS) entry which is preliminary data.</text>
</comment>
<dbReference type="InterPro" id="IPR052343">
    <property type="entry name" value="Retrotransposon-Effector_Assoc"/>
</dbReference>
<dbReference type="InterPro" id="IPR044730">
    <property type="entry name" value="RNase_H-like_dom_plant"/>
</dbReference>
<evidence type="ECO:0000259" key="1">
    <source>
        <dbReference type="PROSITE" id="PS50878"/>
    </source>
</evidence>
<feature type="domain" description="Reverse transcriptase" evidence="1">
    <location>
        <begin position="164"/>
        <end position="430"/>
    </location>
</feature>
<dbReference type="Pfam" id="PF13966">
    <property type="entry name" value="zf-RVT"/>
    <property type="match status" value="1"/>
</dbReference>
<protein>
    <submittedName>
        <fullName evidence="2">Reverse transcriptase</fullName>
    </submittedName>
</protein>
<dbReference type="InterPro" id="IPR000477">
    <property type="entry name" value="RT_dom"/>
</dbReference>
<name>A0A5B6U488_9ROSI</name>
<dbReference type="InterPro" id="IPR043502">
    <property type="entry name" value="DNA/RNA_pol_sf"/>
</dbReference>
<dbReference type="SUPFAM" id="SSF53098">
    <property type="entry name" value="Ribonuclease H-like"/>
    <property type="match status" value="1"/>
</dbReference>
<gene>
    <name evidence="2" type="ORF">EPI10_034261</name>
</gene>
<dbReference type="AlphaFoldDB" id="A0A5B6U488"/>
<dbReference type="PROSITE" id="PS50878">
    <property type="entry name" value="RT_POL"/>
    <property type="match status" value="1"/>
</dbReference>
<dbReference type="CDD" id="cd06222">
    <property type="entry name" value="RNase_H_like"/>
    <property type="match status" value="1"/>
</dbReference>
<proteinExistence type="predicted"/>
<dbReference type="Pfam" id="PF13456">
    <property type="entry name" value="RVT_3"/>
    <property type="match status" value="1"/>
</dbReference>
<dbReference type="Pfam" id="PF00078">
    <property type="entry name" value="RVT_1"/>
    <property type="match status" value="1"/>
</dbReference>
<keyword evidence="3" id="KW-1185">Reference proteome</keyword>
<dbReference type="GO" id="GO:0003676">
    <property type="term" value="F:nucleic acid binding"/>
    <property type="evidence" value="ECO:0007669"/>
    <property type="project" value="InterPro"/>
</dbReference>
<keyword evidence="2" id="KW-0695">RNA-directed DNA polymerase</keyword>
<dbReference type="CDD" id="cd01650">
    <property type="entry name" value="RT_nLTR_like"/>
    <property type="match status" value="1"/>
</dbReference>
<dbReference type="InterPro" id="IPR012337">
    <property type="entry name" value="RNaseH-like_sf"/>
</dbReference>
<dbReference type="GO" id="GO:0004523">
    <property type="term" value="F:RNA-DNA hybrid ribonuclease activity"/>
    <property type="evidence" value="ECO:0007669"/>
    <property type="project" value="InterPro"/>
</dbReference>
<dbReference type="InterPro" id="IPR026960">
    <property type="entry name" value="RVT-Znf"/>
</dbReference>
<evidence type="ECO:0000313" key="3">
    <source>
        <dbReference type="Proteomes" id="UP000325315"/>
    </source>
</evidence>
<evidence type="ECO:0000313" key="2">
    <source>
        <dbReference type="EMBL" id="KAA3451486.1"/>
    </source>
</evidence>
<accession>A0A5B6U488</accession>
<dbReference type="InterPro" id="IPR036397">
    <property type="entry name" value="RNaseH_sf"/>
</dbReference>
<dbReference type="OrthoDB" id="1937528at2759"/>
<dbReference type="InterPro" id="IPR002156">
    <property type="entry name" value="RNaseH_domain"/>
</dbReference>
<dbReference type="PANTHER" id="PTHR46890">
    <property type="entry name" value="NON-LTR RETROLELEMENT REVERSE TRANSCRIPTASE-LIKE PROTEIN-RELATED"/>
    <property type="match status" value="1"/>
</dbReference>
<sequence>MKEDRDDETLSKIIDTKIHLNMEIEKDEVYWEQRARVNWLQSGDRNTAYFHNCATARRRANIISKLILDDGREIYDAPGIHEEAKLYFENLFNTNGVANPREVLEGIEESISVEANEDLLAPFNEDEVLTALKGMRPTKAPGLDGFPVIFFQKYWHIVGKEVLGVLNEGKEVDSANMTNIVLIPKVQNPTSMVNFRPISLCSVLYKLIAKTIANRMQNIMDTCIDQVQSAFVPGRLISDNILLTYEILHTFRQKRTVKKGYMAVKLDISKAYDRVEWNFIKEVMNKMGFARKWIELIMKCITSVSYTVLINGSRGRSFNPSRGLRQGDPLSPFLFLICSEGLSTLMRTAKKNGLIRGARASRKGPEISHLLFAYDCMMFGEATEKGARVLKNLLNIYERCSGQCVNFGKSAIFYSTNTTEESKAAVGRLLGVRSLPSPEKYLGLPNMVGRRKKEAFQNLKVGVPDYCLKGEKRFSLSQYFRQFLLMPMSCFLFLRVLCEKIESILARFWRQKGPGKRGIHWCQWKFLCRSKEEGGLGFRRMAQLNISLLAKQGWRLLNFLNSLVARVFKGKYFPDTDFLHARLGSSCSFIWHSIWATKGTLEKGLLWKVGTGLNISISQDTWIPDYVNGRLSTSFVNLQCDKVAELIRSNERVWNKELIDNTFPADVAELILRIPSSMEPHEDFLAWSGESTGVFSVRSSYKLLQRLDPTAYALHNIYGDFYRKLWKIEIPSKMKIFIWKLSWNYIASKVNMFNRRLVNNRLCPRCGGDDETLNHIFHECPVSAEIWRMLPEDLEGIRTNTTKNQSVNRKWKNPSSSRLKINFDGAFDGRRKVSTAGVVVRDSSGNILLSSAEIHKGVHTPFAAEALACRRATQIALNMKEEGMIIEGDSLSVIKKMPKQRSR</sequence>